<keyword evidence="2" id="KW-1133">Transmembrane helix</keyword>
<name>A0A8E2JYC7_9PEZI</name>
<feature type="compositionally biased region" description="Pro residues" evidence="1">
    <location>
        <begin position="505"/>
        <end position="515"/>
    </location>
</feature>
<gene>
    <name evidence="3" type="ORF">AOQ84DRAFT_43751</name>
</gene>
<dbReference type="PANTHER" id="PTHR42088:SF1">
    <property type="entry name" value="YALI0F10131P"/>
    <property type="match status" value="1"/>
</dbReference>
<evidence type="ECO:0000313" key="3">
    <source>
        <dbReference type="EMBL" id="OCL14279.1"/>
    </source>
</evidence>
<accession>A0A8E2JYC7</accession>
<reference evidence="3 4" key="1">
    <citation type="journal article" date="2016" name="Nat. Commun.">
        <title>Ectomycorrhizal ecology is imprinted in the genome of the dominant symbiotic fungus Cenococcum geophilum.</title>
        <authorList>
            <consortium name="DOE Joint Genome Institute"/>
            <person name="Peter M."/>
            <person name="Kohler A."/>
            <person name="Ohm R.A."/>
            <person name="Kuo A."/>
            <person name="Krutzmann J."/>
            <person name="Morin E."/>
            <person name="Arend M."/>
            <person name="Barry K.W."/>
            <person name="Binder M."/>
            <person name="Choi C."/>
            <person name="Clum A."/>
            <person name="Copeland A."/>
            <person name="Grisel N."/>
            <person name="Haridas S."/>
            <person name="Kipfer T."/>
            <person name="LaButti K."/>
            <person name="Lindquist E."/>
            <person name="Lipzen A."/>
            <person name="Maire R."/>
            <person name="Meier B."/>
            <person name="Mihaltcheva S."/>
            <person name="Molinier V."/>
            <person name="Murat C."/>
            <person name="Poggeler S."/>
            <person name="Quandt C.A."/>
            <person name="Sperisen C."/>
            <person name="Tritt A."/>
            <person name="Tisserant E."/>
            <person name="Crous P.W."/>
            <person name="Henrissat B."/>
            <person name="Nehls U."/>
            <person name="Egli S."/>
            <person name="Spatafora J.W."/>
            <person name="Grigoriev I.V."/>
            <person name="Martin F.M."/>
        </authorList>
    </citation>
    <scope>NUCLEOTIDE SEQUENCE [LARGE SCALE GENOMIC DNA]</scope>
    <source>
        <strain evidence="3 4">CBS 207.34</strain>
    </source>
</reference>
<keyword evidence="2" id="KW-0472">Membrane</keyword>
<protein>
    <submittedName>
        <fullName evidence="3">Uncharacterized protein</fullName>
    </submittedName>
</protein>
<dbReference type="Proteomes" id="UP000250140">
    <property type="component" value="Unassembled WGS sequence"/>
</dbReference>
<evidence type="ECO:0000256" key="1">
    <source>
        <dbReference type="SAM" id="MobiDB-lite"/>
    </source>
</evidence>
<evidence type="ECO:0000313" key="4">
    <source>
        <dbReference type="Proteomes" id="UP000250140"/>
    </source>
</evidence>
<dbReference type="OrthoDB" id="5417135at2759"/>
<dbReference type="PANTHER" id="PTHR42088">
    <property type="entry name" value="YALI0F10131P"/>
    <property type="match status" value="1"/>
</dbReference>
<feature type="compositionally biased region" description="Polar residues" evidence="1">
    <location>
        <begin position="343"/>
        <end position="363"/>
    </location>
</feature>
<feature type="region of interest" description="Disordered" evidence="1">
    <location>
        <begin position="197"/>
        <end position="385"/>
    </location>
</feature>
<feature type="compositionally biased region" description="Low complexity" evidence="1">
    <location>
        <begin position="251"/>
        <end position="261"/>
    </location>
</feature>
<feature type="compositionally biased region" description="Low complexity" evidence="1">
    <location>
        <begin position="516"/>
        <end position="529"/>
    </location>
</feature>
<sequence>MRRRLVEQSWSEPEHCYHVLPHVVPQTPTFAKSQPRRILCQSCLLLCSVPIALALIVLIFLHRRHTRKLKQEDLDDKHKSLDFGLETTGVPSKKGKGIPEMTITDTEKSVRAGKGLSLDVGSPYILPAGLHGSRESFHSMSRSMHDPDDPYRPVTFIKDDASIRAASLRGYRHDNASTYTGSSEGTEKMNGSLLKNAQRMSRSVPLQGDSLPSPQDSQPPQIQFPQPTLAPGNQNPQALPTNPRDGSPSRAPALAGGLAPAPLDPSRDSYLDKNTNDLRKSNNYLGSFIHSRDGSTADPGESTARPQPQSTPGFPLPTAAEKQQASTPSMNSHPSNPRPLPRVQSQEAVVQNPNTASFMSDSSDYGDGFKVTPPSPPRAPNHGNINRRSIDAPMTIQEEGPYHPVGLGVEETGHDTRRLSMSVRPLPPDDPTDNPEQRANRIRSFYKEYFDDSKPDPVGQHGYGDYYEDYGQEYLSDGAVFDPETGNFVVAQAPYAEPVTRRAMTPPPRAPPRFQGPPRGRASSSAGSRFMPPPRGQSAMSGRSAGPKKPLPPPAPLASLPTPHMLKEDSMVFNPIDFAPPVSYRDRQAGRRADSPLGVKRPYSPAVPAHTPLASAFDELSAMPSPHALRKSGTFTALDFAPPPRFRNGDSGSDAGSIRSNRSGMSTVQLNSIRAGAYRVSRIPKEVVGTKDDLLASLRPKLDLVAPA</sequence>
<dbReference type="AlphaFoldDB" id="A0A8E2JYC7"/>
<evidence type="ECO:0000256" key="2">
    <source>
        <dbReference type="SAM" id="Phobius"/>
    </source>
</evidence>
<feature type="compositionally biased region" description="Basic and acidic residues" evidence="1">
    <location>
        <begin position="584"/>
        <end position="594"/>
    </location>
</feature>
<feature type="region of interest" description="Disordered" evidence="1">
    <location>
        <begin position="579"/>
        <end position="602"/>
    </location>
</feature>
<feature type="region of interest" description="Disordered" evidence="1">
    <location>
        <begin position="499"/>
        <end position="563"/>
    </location>
</feature>
<organism evidence="3 4">
    <name type="scientific">Glonium stellatum</name>
    <dbReference type="NCBI Taxonomy" id="574774"/>
    <lineage>
        <taxon>Eukaryota</taxon>
        <taxon>Fungi</taxon>
        <taxon>Dikarya</taxon>
        <taxon>Ascomycota</taxon>
        <taxon>Pezizomycotina</taxon>
        <taxon>Dothideomycetes</taxon>
        <taxon>Pleosporomycetidae</taxon>
        <taxon>Gloniales</taxon>
        <taxon>Gloniaceae</taxon>
        <taxon>Glonium</taxon>
    </lineage>
</organism>
<feature type="compositionally biased region" description="Basic and acidic residues" evidence="1">
    <location>
        <begin position="265"/>
        <end position="280"/>
    </location>
</feature>
<feature type="compositionally biased region" description="Polar residues" evidence="1">
    <location>
        <begin position="231"/>
        <end position="240"/>
    </location>
</feature>
<proteinExistence type="predicted"/>
<keyword evidence="4" id="KW-1185">Reference proteome</keyword>
<feature type="compositionally biased region" description="Polar residues" evidence="1">
    <location>
        <begin position="321"/>
        <end position="335"/>
    </location>
</feature>
<feature type="compositionally biased region" description="Low complexity" evidence="1">
    <location>
        <begin position="207"/>
        <end position="227"/>
    </location>
</feature>
<dbReference type="EMBL" id="KV748593">
    <property type="protein sequence ID" value="OCL14279.1"/>
    <property type="molecule type" value="Genomic_DNA"/>
</dbReference>
<keyword evidence="2" id="KW-0812">Transmembrane</keyword>
<feature type="transmembrane region" description="Helical" evidence="2">
    <location>
        <begin position="38"/>
        <end position="61"/>
    </location>
</feature>
<feature type="region of interest" description="Disordered" evidence="1">
    <location>
        <begin position="640"/>
        <end position="666"/>
    </location>
</feature>